<dbReference type="SUPFAM" id="SSF54631">
    <property type="entry name" value="CBS-domain pair"/>
    <property type="match status" value="1"/>
</dbReference>
<dbReference type="OrthoDB" id="9797674at2"/>
<dbReference type="CDD" id="cd04590">
    <property type="entry name" value="CBS_pair_CorC_HlyC_assoc"/>
    <property type="match status" value="1"/>
</dbReference>
<keyword evidence="7 9" id="KW-0129">CBS domain</keyword>
<comment type="caution">
    <text evidence="14">The sequence shown here is derived from an EMBL/GenBank/DDBJ whole genome shotgun (WGS) entry which is preliminary data.</text>
</comment>
<feature type="transmembrane region" description="Helical" evidence="11">
    <location>
        <begin position="6"/>
        <end position="24"/>
    </location>
</feature>
<dbReference type="GO" id="GO:0005886">
    <property type="term" value="C:plasma membrane"/>
    <property type="evidence" value="ECO:0007669"/>
    <property type="project" value="UniProtKB-SubCell"/>
</dbReference>
<dbReference type="SMART" id="SM00116">
    <property type="entry name" value="CBS"/>
    <property type="match status" value="2"/>
</dbReference>
<evidence type="ECO:0000256" key="6">
    <source>
        <dbReference type="ARBA" id="ARBA00022989"/>
    </source>
</evidence>
<dbReference type="InterPro" id="IPR005170">
    <property type="entry name" value="Transptr-assoc_dom"/>
</dbReference>
<dbReference type="AlphaFoldDB" id="A0A6N6VNN1"/>
<dbReference type="InterPro" id="IPR036318">
    <property type="entry name" value="FAD-bd_PCMH-like_sf"/>
</dbReference>
<dbReference type="FunFam" id="3.10.580.10:FF:000002">
    <property type="entry name" value="Magnesium/cobalt efflux protein CorC"/>
    <property type="match status" value="1"/>
</dbReference>
<dbReference type="Gene3D" id="3.10.580.10">
    <property type="entry name" value="CBS-domain"/>
    <property type="match status" value="1"/>
</dbReference>
<dbReference type="PANTHER" id="PTHR22777:SF32">
    <property type="entry name" value="UPF0053 INNER MEMBRANE PROTEIN YFJD"/>
    <property type="match status" value="1"/>
</dbReference>
<evidence type="ECO:0000256" key="11">
    <source>
        <dbReference type="SAM" id="Phobius"/>
    </source>
</evidence>
<keyword evidence="8 10" id="KW-0472">Membrane</keyword>
<evidence type="ECO:0000256" key="4">
    <source>
        <dbReference type="ARBA" id="ARBA00022692"/>
    </source>
</evidence>
<dbReference type="InterPro" id="IPR016169">
    <property type="entry name" value="FAD-bd_PCMH_sub2"/>
</dbReference>
<comment type="similarity">
    <text evidence="2">Belongs to the UPF0053 family.</text>
</comment>
<evidence type="ECO:0000256" key="7">
    <source>
        <dbReference type="ARBA" id="ARBA00023122"/>
    </source>
</evidence>
<dbReference type="Pfam" id="PF00571">
    <property type="entry name" value="CBS"/>
    <property type="match status" value="2"/>
</dbReference>
<keyword evidence="4 10" id="KW-0812">Transmembrane</keyword>
<dbReference type="SMART" id="SM01091">
    <property type="entry name" value="CorC_HlyC"/>
    <property type="match status" value="1"/>
</dbReference>
<keyword evidence="15" id="KW-1185">Reference proteome</keyword>
<evidence type="ECO:0000313" key="14">
    <source>
        <dbReference type="EMBL" id="KAB8036237.1"/>
    </source>
</evidence>
<proteinExistence type="inferred from homology"/>
<evidence type="ECO:0000256" key="3">
    <source>
        <dbReference type="ARBA" id="ARBA00022475"/>
    </source>
</evidence>
<evidence type="ECO:0000256" key="2">
    <source>
        <dbReference type="ARBA" id="ARBA00006337"/>
    </source>
</evidence>
<feature type="transmembrane region" description="Helical" evidence="11">
    <location>
        <begin position="61"/>
        <end position="80"/>
    </location>
</feature>
<dbReference type="EMBL" id="WFLM01000007">
    <property type="protein sequence ID" value="KAB8036237.1"/>
    <property type="molecule type" value="Genomic_DNA"/>
</dbReference>
<protein>
    <submittedName>
        <fullName evidence="14">DUF21 domain-containing protein</fullName>
    </submittedName>
</protein>
<evidence type="ECO:0000256" key="5">
    <source>
        <dbReference type="ARBA" id="ARBA00022737"/>
    </source>
</evidence>
<dbReference type="PROSITE" id="PS51846">
    <property type="entry name" value="CNNM"/>
    <property type="match status" value="1"/>
</dbReference>
<feature type="transmembrane region" description="Helical" evidence="11">
    <location>
        <begin position="92"/>
        <end position="112"/>
    </location>
</feature>
<dbReference type="PROSITE" id="PS51371">
    <property type="entry name" value="CBS"/>
    <property type="match status" value="2"/>
</dbReference>
<evidence type="ECO:0000259" key="12">
    <source>
        <dbReference type="PROSITE" id="PS51371"/>
    </source>
</evidence>
<evidence type="ECO:0000259" key="13">
    <source>
        <dbReference type="PROSITE" id="PS51846"/>
    </source>
</evidence>
<evidence type="ECO:0000256" key="8">
    <source>
        <dbReference type="ARBA" id="ARBA00023136"/>
    </source>
</evidence>
<dbReference type="InterPro" id="IPR044751">
    <property type="entry name" value="Ion_transp-like_CBS"/>
</dbReference>
<name>A0A6N6VNN1_9BACT</name>
<comment type="subcellular location">
    <subcellularLocation>
        <location evidence="1">Cell membrane</location>
        <topology evidence="1">Multi-pass membrane protein</topology>
    </subcellularLocation>
</comment>
<dbReference type="Pfam" id="PF01595">
    <property type="entry name" value="CNNM"/>
    <property type="match status" value="1"/>
</dbReference>
<dbReference type="Pfam" id="PF03471">
    <property type="entry name" value="CorC_HlyC"/>
    <property type="match status" value="1"/>
</dbReference>
<dbReference type="SUPFAM" id="SSF56176">
    <property type="entry name" value="FAD-binding/transporter-associated domain-like"/>
    <property type="match status" value="1"/>
</dbReference>
<gene>
    <name evidence="14" type="ORF">GCL60_15735</name>
</gene>
<evidence type="ECO:0000256" key="1">
    <source>
        <dbReference type="ARBA" id="ARBA00004651"/>
    </source>
</evidence>
<dbReference type="InterPro" id="IPR046342">
    <property type="entry name" value="CBS_dom_sf"/>
</dbReference>
<dbReference type="Proteomes" id="UP000437748">
    <property type="component" value="Unassembled WGS sequence"/>
</dbReference>
<feature type="domain" description="CBS" evidence="12">
    <location>
        <begin position="280"/>
        <end position="337"/>
    </location>
</feature>
<evidence type="ECO:0000256" key="9">
    <source>
        <dbReference type="PROSITE-ProRule" id="PRU00703"/>
    </source>
</evidence>
<feature type="domain" description="CNNM transmembrane" evidence="13">
    <location>
        <begin position="1"/>
        <end position="191"/>
    </location>
</feature>
<organism evidence="14 15">
    <name type="scientific">Silvanigrella paludirubra</name>
    <dbReference type="NCBI Taxonomy" id="2499159"/>
    <lineage>
        <taxon>Bacteria</taxon>
        <taxon>Pseudomonadati</taxon>
        <taxon>Bdellovibrionota</taxon>
        <taxon>Oligoflexia</taxon>
        <taxon>Silvanigrellales</taxon>
        <taxon>Silvanigrellaceae</taxon>
        <taxon>Silvanigrella</taxon>
    </lineage>
</organism>
<accession>A0A6N6VNN1</accession>
<dbReference type="InterPro" id="IPR002550">
    <property type="entry name" value="CNNM"/>
</dbReference>
<reference evidence="14 15" key="1">
    <citation type="submission" date="2019-10" db="EMBL/GenBank/DDBJ databases">
        <title>New species of Slilvanegrellaceae.</title>
        <authorList>
            <person name="Pitt A."/>
            <person name="Hahn M.W."/>
        </authorList>
    </citation>
    <scope>NUCLEOTIDE SEQUENCE [LARGE SCALE GENOMIC DNA]</scope>
    <source>
        <strain evidence="14 15">SP-Ram-0.45-NSY-1</strain>
    </source>
</reference>
<sequence>MVESLVAGIGIVIISLCISAFFSMTETAATSISNLKAKHLCESGKKSAQVLNLWLNSPSRVLASLLIGNNLANIFASIFVDDIIRTHFGNTPILLVTGMMTIIIVLFAEIIPKTFAKTHAVKIIIPVLNVYKFFYYILLPFSIAMTAVSNYITSFITRSNKNPNKDPQITEEELEFLINVGEKEGVIAEQKHDMLSGIFELGDTVVREIMVHRIDLTAVSQSMKIVDAVEKFRETGLSRIPVYEDKIDNIIGTIHAKDALFFLKKHQGDPVCYESTVSEIRREVMFIPETKPVDHLFQEMKRHKQHMAIVLDEYGGTSGIVTMEDIFEEIVGEVRDEYDNEEDAIRPTQVANQYLVECKIHIDDFCDFFDLKVDELTKGIETNEFDTLAGLILHHFGQIPKSGDKLTINNVIMEIVEVSKRRVRRVVVRLNTSEN</sequence>
<keyword evidence="3" id="KW-1003">Cell membrane</keyword>
<dbReference type="GO" id="GO:0050660">
    <property type="term" value="F:flavin adenine dinucleotide binding"/>
    <property type="evidence" value="ECO:0007669"/>
    <property type="project" value="InterPro"/>
</dbReference>
<evidence type="ECO:0000256" key="10">
    <source>
        <dbReference type="PROSITE-ProRule" id="PRU01193"/>
    </source>
</evidence>
<dbReference type="Gene3D" id="3.30.465.10">
    <property type="match status" value="1"/>
</dbReference>
<keyword evidence="6 10" id="KW-1133">Transmembrane helix</keyword>
<dbReference type="InterPro" id="IPR000644">
    <property type="entry name" value="CBS_dom"/>
</dbReference>
<keyword evidence="5" id="KW-0677">Repeat</keyword>
<feature type="domain" description="CBS" evidence="12">
    <location>
        <begin position="210"/>
        <end position="271"/>
    </location>
</feature>
<dbReference type="RefSeq" id="WP_153421706.1">
    <property type="nucleotide sequence ID" value="NZ_WFLM01000007.1"/>
</dbReference>
<feature type="transmembrane region" description="Helical" evidence="11">
    <location>
        <begin position="133"/>
        <end position="152"/>
    </location>
</feature>
<dbReference type="PANTHER" id="PTHR22777">
    <property type="entry name" value="HEMOLYSIN-RELATED"/>
    <property type="match status" value="1"/>
</dbReference>
<evidence type="ECO:0000313" key="15">
    <source>
        <dbReference type="Proteomes" id="UP000437748"/>
    </source>
</evidence>